<dbReference type="PROSITE" id="PS51194">
    <property type="entry name" value="HELICASE_CTER"/>
    <property type="match status" value="1"/>
</dbReference>
<feature type="compositionally biased region" description="Acidic residues" evidence="2">
    <location>
        <begin position="749"/>
        <end position="758"/>
    </location>
</feature>
<dbReference type="eggNOG" id="COG0553">
    <property type="taxonomic scope" value="Bacteria"/>
</dbReference>
<dbReference type="InterPro" id="IPR038718">
    <property type="entry name" value="SNF2-like_sf"/>
</dbReference>
<dbReference type="PROSITE" id="PS51192">
    <property type="entry name" value="HELICASE_ATP_BIND_1"/>
    <property type="match status" value="1"/>
</dbReference>
<dbReference type="RefSeq" id="WP_006905245.1">
    <property type="nucleotide sequence ID" value="NZ_GG665866.1"/>
</dbReference>
<protein>
    <submittedName>
        <fullName evidence="5">SNF2 family N-terminal domain protein</fullName>
    </submittedName>
</protein>
<dbReference type="CDD" id="cd18793">
    <property type="entry name" value="SF2_C_SNF"/>
    <property type="match status" value="1"/>
</dbReference>
<dbReference type="SUPFAM" id="SSF52540">
    <property type="entry name" value="P-loop containing nucleoside triphosphate hydrolases"/>
    <property type="match status" value="2"/>
</dbReference>
<dbReference type="PANTHER" id="PTHR10799">
    <property type="entry name" value="SNF2/RAD54 HELICASE FAMILY"/>
    <property type="match status" value="1"/>
</dbReference>
<dbReference type="GO" id="GO:0016787">
    <property type="term" value="F:hydrolase activity"/>
    <property type="evidence" value="ECO:0007669"/>
    <property type="project" value="UniProtKB-KW"/>
</dbReference>
<dbReference type="STRING" id="626523.GCWU000342_00206"/>
<evidence type="ECO:0000259" key="3">
    <source>
        <dbReference type="PROSITE" id="PS51192"/>
    </source>
</evidence>
<sequence>MAKIASPNFGQMKFILSEVRELDQSLKQIQDLDQVQIEELKRRLKSLRLVQAKKELESIPIERLSDVDKNIRVSVLRGAGIENIGQISRYANFELERISGIGEDNRRRIRQAADSFIAGMARVNTVRLHADAPDQEELDVIQSLYMRIHLVGPVQEAKRLYVDTHASLEQCLSAILVKGSLHWFLASRSKKESTVRGYDLLNKLLEDGYRDRCKRLREELVTVSAAQEKTILEDYQKNAAAYYAALEKADTGFQIATGDLTFPRQLADEVRGEALDTSLLREETTLRAYQEFGARYILHQKKAFLGDEMGLGKTLQAIAAMASLESGLEGEIKASALSEDDHRRNQGHFLVVCPAGLLINWEREIRKYSSLSPLVIHGRSRDEAGRVWIEEGGVAVSNYETMDELWEMLPDQFSIDLMVVDEAHYVKNPKAKRSIYTRKLTELTDRLIFMTGTPLENNVYEFCSLLLWLNPQLGHEAQKYSYMCDAPAFREMIAPVYLRRKREDVLRELPDLIEEDDWCPMSKEDRDAYCEILMDPKGSFPGLRRVGWQTRQADQSAKGIRLLEICRAAAEEGRKVLVFSFFLDTLSKVQKLLGDQCLPLITGSVNAETRQNIIDRFRDARPGSVLACQIQAGGTGLNIQAASVIIFCEPQIKPSLQEQAIGRAYRMGQVRNVLVRHLLCEGTVDERIRDLLERKRDIFENYADSSVMGEENRRGDHQPIIQDIIEEERRAHGVGAQEDGEKRRGTMEQEAEDCGDPM</sequence>
<keyword evidence="1" id="KW-0378">Hydrolase</keyword>
<comment type="caution">
    <text evidence="5">The sequence shown here is derived from an EMBL/GenBank/DDBJ whole genome shotgun (WGS) entry which is preliminary data.</text>
</comment>
<evidence type="ECO:0000256" key="1">
    <source>
        <dbReference type="ARBA" id="ARBA00022801"/>
    </source>
</evidence>
<dbReference type="Pfam" id="PF00271">
    <property type="entry name" value="Helicase_C"/>
    <property type="match status" value="1"/>
</dbReference>
<dbReference type="GO" id="GO:0005524">
    <property type="term" value="F:ATP binding"/>
    <property type="evidence" value="ECO:0007669"/>
    <property type="project" value="InterPro"/>
</dbReference>
<accession>C4G830</accession>
<dbReference type="InterPro" id="IPR049730">
    <property type="entry name" value="SNF2/RAD54-like_C"/>
</dbReference>
<dbReference type="SMART" id="SM00490">
    <property type="entry name" value="HELICc"/>
    <property type="match status" value="1"/>
</dbReference>
<proteinExistence type="predicted"/>
<evidence type="ECO:0000259" key="4">
    <source>
        <dbReference type="PROSITE" id="PS51194"/>
    </source>
</evidence>
<evidence type="ECO:0000313" key="6">
    <source>
        <dbReference type="Proteomes" id="UP000003494"/>
    </source>
</evidence>
<feature type="domain" description="Helicase ATP-binding" evidence="3">
    <location>
        <begin position="294"/>
        <end position="472"/>
    </location>
</feature>
<dbReference type="SMART" id="SM00487">
    <property type="entry name" value="DEXDc"/>
    <property type="match status" value="1"/>
</dbReference>
<dbReference type="HOGENOM" id="CLU_000315_17_4_9"/>
<evidence type="ECO:0000313" key="5">
    <source>
        <dbReference type="EMBL" id="EEP28857.1"/>
    </source>
</evidence>
<dbReference type="InterPro" id="IPR000330">
    <property type="entry name" value="SNF2_N"/>
</dbReference>
<dbReference type="InterPro" id="IPR001650">
    <property type="entry name" value="Helicase_C-like"/>
</dbReference>
<dbReference type="Gene3D" id="3.40.50.10810">
    <property type="entry name" value="Tandem AAA-ATPase domain"/>
    <property type="match status" value="1"/>
</dbReference>
<feature type="region of interest" description="Disordered" evidence="2">
    <location>
        <begin position="727"/>
        <end position="758"/>
    </location>
</feature>
<organism evidence="5 6">
    <name type="scientific">Shuttleworthella satelles DSM 14600</name>
    <dbReference type="NCBI Taxonomy" id="626523"/>
    <lineage>
        <taxon>Bacteria</taxon>
        <taxon>Bacillati</taxon>
        <taxon>Bacillota</taxon>
        <taxon>Clostridia</taxon>
        <taxon>Lachnospirales</taxon>
        <taxon>Lachnospiraceae</taxon>
        <taxon>Shuttleworthella</taxon>
    </lineage>
</organism>
<dbReference type="CDD" id="cd17919">
    <property type="entry name" value="DEXHc_Snf"/>
    <property type="match status" value="1"/>
</dbReference>
<feature type="domain" description="Helicase C-terminal" evidence="4">
    <location>
        <begin position="561"/>
        <end position="714"/>
    </location>
</feature>
<dbReference type="InterPro" id="IPR014001">
    <property type="entry name" value="Helicase_ATP-bd"/>
</dbReference>
<gene>
    <name evidence="5" type="ORF">GCWU000342_00206</name>
</gene>
<reference evidence="5" key="1">
    <citation type="submission" date="2009-04" db="EMBL/GenBank/DDBJ databases">
        <authorList>
            <person name="Weinstock G."/>
            <person name="Sodergren E."/>
            <person name="Clifton S."/>
            <person name="Fulton L."/>
            <person name="Fulton B."/>
            <person name="Courtney L."/>
            <person name="Fronick C."/>
            <person name="Harrison M."/>
            <person name="Strong C."/>
            <person name="Farmer C."/>
            <person name="Delahaunty K."/>
            <person name="Markovic C."/>
            <person name="Hall O."/>
            <person name="Minx P."/>
            <person name="Tomlinson C."/>
            <person name="Mitreva M."/>
            <person name="Nelson J."/>
            <person name="Hou S."/>
            <person name="Wollam A."/>
            <person name="Pepin K.H."/>
            <person name="Johnson M."/>
            <person name="Bhonagiri V."/>
            <person name="Nash W.E."/>
            <person name="Warren W."/>
            <person name="Chinwalla A."/>
            <person name="Mardis E.R."/>
            <person name="Wilson R.K."/>
        </authorList>
    </citation>
    <scope>NUCLEOTIDE SEQUENCE [LARGE SCALE GENOMIC DNA]</scope>
    <source>
        <strain evidence="5">DSM 14600</strain>
    </source>
</reference>
<dbReference type="Pfam" id="PF00176">
    <property type="entry name" value="SNF2-rel_dom"/>
    <property type="match status" value="1"/>
</dbReference>
<dbReference type="AlphaFoldDB" id="C4G830"/>
<dbReference type="Gene3D" id="3.40.50.300">
    <property type="entry name" value="P-loop containing nucleotide triphosphate hydrolases"/>
    <property type="match status" value="1"/>
</dbReference>
<dbReference type="EMBL" id="ACIP02000001">
    <property type="protein sequence ID" value="EEP28857.1"/>
    <property type="molecule type" value="Genomic_DNA"/>
</dbReference>
<keyword evidence="6" id="KW-1185">Reference proteome</keyword>
<dbReference type="Proteomes" id="UP000003494">
    <property type="component" value="Unassembled WGS sequence"/>
</dbReference>
<name>C4G830_9FIRM</name>
<evidence type="ECO:0000256" key="2">
    <source>
        <dbReference type="SAM" id="MobiDB-lite"/>
    </source>
</evidence>
<dbReference type="InterPro" id="IPR027417">
    <property type="entry name" value="P-loop_NTPase"/>
</dbReference>